<evidence type="ECO:0000313" key="7">
    <source>
        <dbReference type="Proteomes" id="UP000821837"/>
    </source>
</evidence>
<dbReference type="PANTHER" id="PTHR11751:SF29">
    <property type="entry name" value="ALANINE TRANSAMINASE"/>
    <property type="match status" value="1"/>
</dbReference>
<dbReference type="VEuPathDB" id="VectorBase:RSAN_034437"/>
<comment type="cofactor">
    <cofactor evidence="1">
        <name>pyridoxal 5'-phosphate</name>
        <dbReference type="ChEBI" id="CHEBI:597326"/>
    </cofactor>
</comment>
<evidence type="ECO:0000313" key="6">
    <source>
        <dbReference type="EMBL" id="KAH7982575.1"/>
    </source>
</evidence>
<keyword evidence="5" id="KW-0663">Pyridoxal phosphate</keyword>
<comment type="subunit">
    <text evidence="2">Homodimer.</text>
</comment>
<evidence type="ECO:0000256" key="2">
    <source>
        <dbReference type="ARBA" id="ARBA00011738"/>
    </source>
</evidence>
<evidence type="ECO:0008006" key="8">
    <source>
        <dbReference type="Google" id="ProtNLM"/>
    </source>
</evidence>
<dbReference type="InterPro" id="IPR045088">
    <property type="entry name" value="ALAT1/2-like"/>
</dbReference>
<protein>
    <recommendedName>
        <fullName evidence="8">Aminotransferase class I/classII domain-containing protein</fullName>
    </recommendedName>
</protein>
<dbReference type="SUPFAM" id="SSF53383">
    <property type="entry name" value="PLP-dependent transferases"/>
    <property type="match status" value="1"/>
</dbReference>
<gene>
    <name evidence="6" type="ORF">HPB52_005764</name>
</gene>
<dbReference type="InterPro" id="IPR015424">
    <property type="entry name" value="PyrdxlP-dep_Trfase"/>
</dbReference>
<dbReference type="GO" id="GO:0008483">
    <property type="term" value="F:transaminase activity"/>
    <property type="evidence" value="ECO:0007669"/>
    <property type="project" value="UniProtKB-KW"/>
</dbReference>
<dbReference type="InterPro" id="IPR015422">
    <property type="entry name" value="PyrdxlP-dep_Trfase_small"/>
</dbReference>
<name>A0A9D4QL79_RHISA</name>
<reference evidence="6" key="2">
    <citation type="submission" date="2021-09" db="EMBL/GenBank/DDBJ databases">
        <authorList>
            <person name="Jia N."/>
            <person name="Wang J."/>
            <person name="Shi W."/>
            <person name="Du L."/>
            <person name="Sun Y."/>
            <person name="Zhan W."/>
            <person name="Jiang J."/>
            <person name="Wang Q."/>
            <person name="Zhang B."/>
            <person name="Ji P."/>
            <person name="Sakyi L.B."/>
            <person name="Cui X."/>
            <person name="Yuan T."/>
            <person name="Jiang B."/>
            <person name="Yang W."/>
            <person name="Lam T.T.-Y."/>
            <person name="Chang Q."/>
            <person name="Ding S."/>
            <person name="Wang X."/>
            <person name="Zhu J."/>
            <person name="Ruan X."/>
            <person name="Zhao L."/>
            <person name="Wei J."/>
            <person name="Que T."/>
            <person name="Du C."/>
            <person name="Cheng J."/>
            <person name="Dai P."/>
            <person name="Han X."/>
            <person name="Huang E."/>
            <person name="Gao Y."/>
            <person name="Liu J."/>
            <person name="Shao H."/>
            <person name="Ye R."/>
            <person name="Li L."/>
            <person name="Wei W."/>
            <person name="Wang X."/>
            <person name="Wang C."/>
            <person name="Huo Q."/>
            <person name="Li W."/>
            <person name="Guo W."/>
            <person name="Chen H."/>
            <person name="Chen S."/>
            <person name="Zhou L."/>
            <person name="Zhou L."/>
            <person name="Ni X."/>
            <person name="Tian J."/>
            <person name="Zhou Y."/>
            <person name="Sheng Y."/>
            <person name="Liu T."/>
            <person name="Pan Y."/>
            <person name="Xia L."/>
            <person name="Li J."/>
            <person name="Zhao F."/>
            <person name="Cao W."/>
        </authorList>
    </citation>
    <scope>NUCLEOTIDE SEQUENCE</scope>
    <source>
        <strain evidence="6">Rsan-2018</strain>
        <tissue evidence="6">Larvae</tissue>
    </source>
</reference>
<proteinExistence type="predicted"/>
<keyword evidence="7" id="KW-1185">Reference proteome</keyword>
<evidence type="ECO:0000256" key="1">
    <source>
        <dbReference type="ARBA" id="ARBA00001933"/>
    </source>
</evidence>
<dbReference type="AlphaFoldDB" id="A0A9D4QL79"/>
<dbReference type="Proteomes" id="UP000821837">
    <property type="component" value="Chromosome 1"/>
</dbReference>
<sequence length="124" mass="13998">MNLLQEKAFILNSLAERAELAVERLNAIEGIHCSPVEGSMAAYARVLIPERAIEEAQRQGKEPDVFYAEELLKSKGVSVAPGSAFGKLPGRFYIRVTILQPRDKLLELFHRLKLFHEDFLAKYA</sequence>
<dbReference type="FunFam" id="3.90.1150.10:FF:000151">
    <property type="entry name" value="Alanine aminotransferase 2"/>
    <property type="match status" value="1"/>
</dbReference>
<organism evidence="6 7">
    <name type="scientific">Rhipicephalus sanguineus</name>
    <name type="common">Brown dog tick</name>
    <name type="synonym">Ixodes sanguineus</name>
    <dbReference type="NCBI Taxonomy" id="34632"/>
    <lineage>
        <taxon>Eukaryota</taxon>
        <taxon>Metazoa</taxon>
        <taxon>Ecdysozoa</taxon>
        <taxon>Arthropoda</taxon>
        <taxon>Chelicerata</taxon>
        <taxon>Arachnida</taxon>
        <taxon>Acari</taxon>
        <taxon>Parasitiformes</taxon>
        <taxon>Ixodida</taxon>
        <taxon>Ixodoidea</taxon>
        <taxon>Ixodidae</taxon>
        <taxon>Rhipicephalinae</taxon>
        <taxon>Rhipicephalus</taxon>
        <taxon>Rhipicephalus</taxon>
    </lineage>
</organism>
<keyword evidence="3" id="KW-0032">Aminotransferase</keyword>
<dbReference type="EMBL" id="JABSTV010001245">
    <property type="protein sequence ID" value="KAH7982575.1"/>
    <property type="molecule type" value="Genomic_DNA"/>
</dbReference>
<comment type="caution">
    <text evidence="6">The sequence shown here is derived from an EMBL/GenBank/DDBJ whole genome shotgun (WGS) entry which is preliminary data.</text>
</comment>
<dbReference type="PANTHER" id="PTHR11751">
    <property type="entry name" value="ALANINE AMINOTRANSFERASE"/>
    <property type="match status" value="1"/>
</dbReference>
<evidence type="ECO:0000256" key="4">
    <source>
        <dbReference type="ARBA" id="ARBA00022679"/>
    </source>
</evidence>
<reference evidence="6" key="1">
    <citation type="journal article" date="2020" name="Cell">
        <title>Large-Scale Comparative Analyses of Tick Genomes Elucidate Their Genetic Diversity and Vector Capacities.</title>
        <authorList>
            <consortium name="Tick Genome and Microbiome Consortium (TIGMIC)"/>
            <person name="Jia N."/>
            <person name="Wang J."/>
            <person name="Shi W."/>
            <person name="Du L."/>
            <person name="Sun Y."/>
            <person name="Zhan W."/>
            <person name="Jiang J.F."/>
            <person name="Wang Q."/>
            <person name="Zhang B."/>
            <person name="Ji P."/>
            <person name="Bell-Sakyi L."/>
            <person name="Cui X.M."/>
            <person name="Yuan T.T."/>
            <person name="Jiang B.G."/>
            <person name="Yang W.F."/>
            <person name="Lam T.T."/>
            <person name="Chang Q.C."/>
            <person name="Ding S.J."/>
            <person name="Wang X.J."/>
            <person name="Zhu J.G."/>
            <person name="Ruan X.D."/>
            <person name="Zhao L."/>
            <person name="Wei J.T."/>
            <person name="Ye R.Z."/>
            <person name="Que T.C."/>
            <person name="Du C.H."/>
            <person name="Zhou Y.H."/>
            <person name="Cheng J.X."/>
            <person name="Dai P.F."/>
            <person name="Guo W.B."/>
            <person name="Han X.H."/>
            <person name="Huang E.J."/>
            <person name="Li L.F."/>
            <person name="Wei W."/>
            <person name="Gao Y.C."/>
            <person name="Liu J.Z."/>
            <person name="Shao H.Z."/>
            <person name="Wang X."/>
            <person name="Wang C.C."/>
            <person name="Yang T.C."/>
            <person name="Huo Q.B."/>
            <person name="Li W."/>
            <person name="Chen H.Y."/>
            <person name="Chen S.E."/>
            <person name="Zhou L.G."/>
            <person name="Ni X.B."/>
            <person name="Tian J.H."/>
            <person name="Sheng Y."/>
            <person name="Liu T."/>
            <person name="Pan Y.S."/>
            <person name="Xia L.Y."/>
            <person name="Li J."/>
            <person name="Zhao F."/>
            <person name="Cao W.C."/>
        </authorList>
    </citation>
    <scope>NUCLEOTIDE SEQUENCE</scope>
    <source>
        <strain evidence="6">Rsan-2018</strain>
    </source>
</reference>
<evidence type="ECO:0000256" key="5">
    <source>
        <dbReference type="ARBA" id="ARBA00022898"/>
    </source>
</evidence>
<accession>A0A9D4QL79</accession>
<keyword evidence="4" id="KW-0808">Transferase</keyword>
<dbReference type="Gene3D" id="3.90.1150.10">
    <property type="entry name" value="Aspartate Aminotransferase, domain 1"/>
    <property type="match status" value="1"/>
</dbReference>
<evidence type="ECO:0000256" key="3">
    <source>
        <dbReference type="ARBA" id="ARBA00022576"/>
    </source>
</evidence>